<evidence type="ECO:0000313" key="2">
    <source>
        <dbReference type="EMBL" id="MDI5973251.1"/>
    </source>
</evidence>
<dbReference type="AlphaFoldDB" id="A0AA90H7B0"/>
<reference evidence="2" key="1">
    <citation type="submission" date="2023-05" db="EMBL/GenBank/DDBJ databases">
        <title>Streptantibioticus silvisoli sp. nov., acidotolerant actinomycetes 1 from pine litter.</title>
        <authorList>
            <person name="Swiecimska M."/>
            <person name="Golinska P."/>
            <person name="Sangal V."/>
            <person name="Wachnowicz B."/>
            <person name="Goodfellow M."/>
        </authorList>
    </citation>
    <scope>NUCLEOTIDE SEQUENCE</scope>
    <source>
        <strain evidence="2">SL13</strain>
    </source>
</reference>
<dbReference type="PROSITE" id="PS51186">
    <property type="entry name" value="GNAT"/>
    <property type="match status" value="1"/>
</dbReference>
<name>A0AA90H7B0_9ACTN</name>
<dbReference type="RefSeq" id="WP_271316727.1">
    <property type="nucleotide sequence ID" value="NZ_JABXJJ020000043.1"/>
</dbReference>
<evidence type="ECO:0000259" key="1">
    <source>
        <dbReference type="PROSITE" id="PS51186"/>
    </source>
</evidence>
<dbReference type="InterPro" id="IPR000182">
    <property type="entry name" value="GNAT_dom"/>
</dbReference>
<organism evidence="2">
    <name type="scientific">Streptantibioticus silvisoli</name>
    <dbReference type="NCBI Taxonomy" id="2705255"/>
    <lineage>
        <taxon>Bacteria</taxon>
        <taxon>Bacillati</taxon>
        <taxon>Actinomycetota</taxon>
        <taxon>Actinomycetes</taxon>
        <taxon>Kitasatosporales</taxon>
        <taxon>Streptomycetaceae</taxon>
        <taxon>Streptantibioticus</taxon>
    </lineage>
</organism>
<gene>
    <name evidence="2" type="ORF">POF50_028550</name>
</gene>
<dbReference type="InterPro" id="IPR016181">
    <property type="entry name" value="Acyl_CoA_acyltransferase"/>
</dbReference>
<proteinExistence type="predicted"/>
<dbReference type="Pfam" id="PF00583">
    <property type="entry name" value="Acetyltransf_1"/>
    <property type="match status" value="1"/>
</dbReference>
<dbReference type="SUPFAM" id="SSF55729">
    <property type="entry name" value="Acyl-CoA N-acyltransferases (Nat)"/>
    <property type="match status" value="1"/>
</dbReference>
<feature type="domain" description="N-acetyltransferase" evidence="1">
    <location>
        <begin position="118"/>
        <end position="246"/>
    </location>
</feature>
<accession>A0AA90H7B0</accession>
<sequence>MAGLRELRSITDVRGAAGGDALMLWAAADLAHGRRAFSFGGATAVAAPALSCRDRLAVTGPVGDAAALVRAVLPQVGPTFRPIGDETLIRDLVTRVPELAFVDAFGWMQTETTTGRRGAAAWLTASDGADITALLDEAFPDAYARPGRPGTRRWAGARDASGALLACAADAWSAPDVGFLAGVATAEQARGRGVGTAVCGFVLDSLVADHGTAALIADSWNTTAVRLYRGLGLSWRPIAAARVMDR</sequence>
<dbReference type="Gene3D" id="3.40.630.30">
    <property type="match status" value="1"/>
</dbReference>
<comment type="caution">
    <text evidence="2">The sequence shown here is derived from an EMBL/GenBank/DDBJ whole genome shotgun (WGS) entry which is preliminary data.</text>
</comment>
<dbReference type="EMBL" id="JABXJJ020000043">
    <property type="protein sequence ID" value="MDI5973251.1"/>
    <property type="molecule type" value="Genomic_DNA"/>
</dbReference>
<protein>
    <submittedName>
        <fullName evidence="2">GNAT family N-acetyltransferase</fullName>
    </submittedName>
</protein>
<dbReference type="GO" id="GO:0016747">
    <property type="term" value="F:acyltransferase activity, transferring groups other than amino-acyl groups"/>
    <property type="evidence" value="ECO:0007669"/>
    <property type="project" value="InterPro"/>
</dbReference>